<dbReference type="CDD" id="cd00531">
    <property type="entry name" value="NTF2_like"/>
    <property type="match status" value="1"/>
</dbReference>
<gene>
    <name evidence="2" type="ORF">ACFYXQ_02070</name>
</gene>
<evidence type="ECO:0000313" key="2">
    <source>
        <dbReference type="EMBL" id="MFF3566547.1"/>
    </source>
</evidence>
<dbReference type="Gene3D" id="3.10.450.50">
    <property type="match status" value="1"/>
</dbReference>
<evidence type="ECO:0000259" key="1">
    <source>
        <dbReference type="Pfam" id="PF13577"/>
    </source>
</evidence>
<feature type="domain" description="SnoaL-like" evidence="1">
    <location>
        <begin position="13"/>
        <end position="139"/>
    </location>
</feature>
<sequence length="191" mass="21062">MSGNGMDARLRLLLDEREIKNCVLRYCHGTDRLNWDLVADCYMPEAADDHGAFQGGPAELAGWLAAKAKYRGAKQHIVANQLVEISGDRAVCESYYLCYIEFIDDPEFVTNGGAEAVLMGGRYVDRMARIEGTWKIADRVSLVDWTRSLGEPAYWSSPAAATFTKGRGDDQDPARLAFAELGLSPGVRVSH</sequence>
<protein>
    <submittedName>
        <fullName evidence="2">Nuclear transport factor 2 family protein</fullName>
    </submittedName>
</protein>
<comment type="caution">
    <text evidence="2">The sequence shown here is derived from an EMBL/GenBank/DDBJ whole genome shotgun (WGS) entry which is preliminary data.</text>
</comment>
<dbReference type="Pfam" id="PF13577">
    <property type="entry name" value="SnoaL_4"/>
    <property type="match status" value="1"/>
</dbReference>
<dbReference type="InterPro" id="IPR037401">
    <property type="entry name" value="SnoaL-like"/>
</dbReference>
<dbReference type="RefSeq" id="WP_157186493.1">
    <property type="nucleotide sequence ID" value="NZ_JBIAQY010000001.1"/>
</dbReference>
<evidence type="ECO:0000313" key="3">
    <source>
        <dbReference type="Proteomes" id="UP001601992"/>
    </source>
</evidence>
<keyword evidence="3" id="KW-1185">Reference proteome</keyword>
<organism evidence="2 3">
    <name type="scientific">Nocardia jiangxiensis</name>
    <dbReference type="NCBI Taxonomy" id="282685"/>
    <lineage>
        <taxon>Bacteria</taxon>
        <taxon>Bacillati</taxon>
        <taxon>Actinomycetota</taxon>
        <taxon>Actinomycetes</taxon>
        <taxon>Mycobacteriales</taxon>
        <taxon>Nocardiaceae</taxon>
        <taxon>Nocardia</taxon>
    </lineage>
</organism>
<dbReference type="SUPFAM" id="SSF54427">
    <property type="entry name" value="NTF2-like"/>
    <property type="match status" value="1"/>
</dbReference>
<accession>A0ABW6RRB3</accession>
<dbReference type="InterPro" id="IPR032710">
    <property type="entry name" value="NTF2-like_dom_sf"/>
</dbReference>
<name>A0ABW6RRB3_9NOCA</name>
<dbReference type="Proteomes" id="UP001601992">
    <property type="component" value="Unassembled WGS sequence"/>
</dbReference>
<proteinExistence type="predicted"/>
<reference evidence="2 3" key="1">
    <citation type="submission" date="2024-10" db="EMBL/GenBank/DDBJ databases">
        <title>The Natural Products Discovery Center: Release of the First 8490 Sequenced Strains for Exploring Actinobacteria Biosynthetic Diversity.</title>
        <authorList>
            <person name="Kalkreuter E."/>
            <person name="Kautsar S.A."/>
            <person name="Yang D."/>
            <person name="Bader C.D."/>
            <person name="Teijaro C.N."/>
            <person name="Fluegel L."/>
            <person name="Davis C.M."/>
            <person name="Simpson J.R."/>
            <person name="Lauterbach L."/>
            <person name="Steele A.D."/>
            <person name="Gui C."/>
            <person name="Meng S."/>
            <person name="Li G."/>
            <person name="Viehrig K."/>
            <person name="Ye F."/>
            <person name="Su P."/>
            <person name="Kiefer A.F."/>
            <person name="Nichols A."/>
            <person name="Cepeda A.J."/>
            <person name="Yan W."/>
            <person name="Fan B."/>
            <person name="Jiang Y."/>
            <person name="Adhikari A."/>
            <person name="Zheng C.-J."/>
            <person name="Schuster L."/>
            <person name="Cowan T.M."/>
            <person name="Smanski M.J."/>
            <person name="Chevrette M.G."/>
            <person name="De Carvalho L.P.S."/>
            <person name="Shen B."/>
        </authorList>
    </citation>
    <scope>NUCLEOTIDE SEQUENCE [LARGE SCALE GENOMIC DNA]</scope>
    <source>
        <strain evidence="2 3">NPDC002593</strain>
    </source>
</reference>
<dbReference type="EMBL" id="JBIAQY010000001">
    <property type="protein sequence ID" value="MFF3566547.1"/>
    <property type="molecule type" value="Genomic_DNA"/>
</dbReference>